<reference evidence="1 2" key="1">
    <citation type="journal article" date="2019" name="Sci. Rep.">
        <title>Orb-weaving spider Araneus ventricosus genome elucidates the spidroin gene catalogue.</title>
        <authorList>
            <person name="Kono N."/>
            <person name="Nakamura H."/>
            <person name="Ohtoshi R."/>
            <person name="Moran D.A.P."/>
            <person name="Shinohara A."/>
            <person name="Yoshida Y."/>
            <person name="Fujiwara M."/>
            <person name="Mori M."/>
            <person name="Tomita M."/>
            <person name="Arakawa K."/>
        </authorList>
    </citation>
    <scope>NUCLEOTIDE SEQUENCE [LARGE SCALE GENOMIC DNA]</scope>
</reference>
<keyword evidence="2" id="KW-1185">Reference proteome</keyword>
<protein>
    <submittedName>
        <fullName evidence="1">Uncharacterized protein</fullName>
    </submittedName>
</protein>
<gene>
    <name evidence="1" type="ORF">AVEN_218449_1</name>
</gene>
<evidence type="ECO:0000313" key="2">
    <source>
        <dbReference type="Proteomes" id="UP000499080"/>
    </source>
</evidence>
<accession>A0A4Y2KUZ3</accession>
<evidence type="ECO:0000313" key="1">
    <source>
        <dbReference type="EMBL" id="GBN06118.1"/>
    </source>
</evidence>
<sequence length="111" mass="12818">MASAVHILKLERYREKKPGTLRKNDTKNGEAFHIFNDDLRNKLKLPSLKEFILNPQLDQVQESAKGERFMVKEESAASVGRRPWTPEGRSLTLSIAFMLQLSIFEWPSRFG</sequence>
<dbReference type="EMBL" id="BGPR01005032">
    <property type="protein sequence ID" value="GBN06118.1"/>
    <property type="molecule type" value="Genomic_DNA"/>
</dbReference>
<dbReference type="AlphaFoldDB" id="A0A4Y2KUZ3"/>
<proteinExistence type="predicted"/>
<dbReference type="Proteomes" id="UP000499080">
    <property type="component" value="Unassembled WGS sequence"/>
</dbReference>
<comment type="caution">
    <text evidence="1">The sequence shown here is derived from an EMBL/GenBank/DDBJ whole genome shotgun (WGS) entry which is preliminary data.</text>
</comment>
<organism evidence="1 2">
    <name type="scientific">Araneus ventricosus</name>
    <name type="common">Orbweaver spider</name>
    <name type="synonym">Epeira ventricosa</name>
    <dbReference type="NCBI Taxonomy" id="182803"/>
    <lineage>
        <taxon>Eukaryota</taxon>
        <taxon>Metazoa</taxon>
        <taxon>Ecdysozoa</taxon>
        <taxon>Arthropoda</taxon>
        <taxon>Chelicerata</taxon>
        <taxon>Arachnida</taxon>
        <taxon>Araneae</taxon>
        <taxon>Araneomorphae</taxon>
        <taxon>Entelegynae</taxon>
        <taxon>Araneoidea</taxon>
        <taxon>Araneidae</taxon>
        <taxon>Araneus</taxon>
    </lineage>
</organism>
<name>A0A4Y2KUZ3_ARAVE</name>